<feature type="compositionally biased region" description="Acidic residues" evidence="4">
    <location>
        <begin position="714"/>
        <end position="723"/>
    </location>
</feature>
<dbReference type="AlphaFoldDB" id="A0A2D3VCG5"/>
<feature type="compositionally biased region" description="Acidic residues" evidence="4">
    <location>
        <begin position="753"/>
        <end position="797"/>
    </location>
</feature>
<keyword evidence="2" id="KW-0677">Repeat</keyword>
<organism evidence="5 6">
    <name type="scientific">Ramularia collo-cygni</name>
    <dbReference type="NCBI Taxonomy" id="112498"/>
    <lineage>
        <taxon>Eukaryota</taxon>
        <taxon>Fungi</taxon>
        <taxon>Dikarya</taxon>
        <taxon>Ascomycota</taxon>
        <taxon>Pezizomycotina</taxon>
        <taxon>Dothideomycetes</taxon>
        <taxon>Dothideomycetidae</taxon>
        <taxon>Mycosphaerellales</taxon>
        <taxon>Mycosphaerellaceae</taxon>
        <taxon>Ramularia</taxon>
    </lineage>
</organism>
<dbReference type="GO" id="GO:0045717">
    <property type="term" value="P:negative regulation of fatty acid biosynthetic process"/>
    <property type="evidence" value="ECO:0007669"/>
    <property type="project" value="TreeGrafter"/>
</dbReference>
<dbReference type="RefSeq" id="XP_023629406.1">
    <property type="nucleotide sequence ID" value="XM_023773638.1"/>
</dbReference>
<dbReference type="GO" id="GO:0005737">
    <property type="term" value="C:cytoplasm"/>
    <property type="evidence" value="ECO:0007669"/>
    <property type="project" value="TreeGrafter"/>
</dbReference>
<feature type="repeat" description="WD" evidence="3">
    <location>
        <begin position="172"/>
        <end position="213"/>
    </location>
</feature>
<dbReference type="GeneID" id="35603485"/>
<feature type="region of interest" description="Disordered" evidence="4">
    <location>
        <begin position="751"/>
        <end position="817"/>
    </location>
</feature>
<keyword evidence="1 3" id="KW-0853">WD repeat</keyword>
<gene>
    <name evidence="5" type="ORF">RCC_08387</name>
</gene>
<dbReference type="InterPro" id="IPR001680">
    <property type="entry name" value="WD40_rpt"/>
</dbReference>
<evidence type="ECO:0000256" key="1">
    <source>
        <dbReference type="ARBA" id="ARBA00022574"/>
    </source>
</evidence>
<name>A0A2D3VCG5_9PEZI</name>
<evidence type="ECO:0000256" key="2">
    <source>
        <dbReference type="ARBA" id="ARBA00022737"/>
    </source>
</evidence>
<dbReference type="STRING" id="112498.A0A2D3VCG5"/>
<evidence type="ECO:0000313" key="5">
    <source>
        <dbReference type="EMBL" id="CZT22682.1"/>
    </source>
</evidence>
<accession>A0A2D3VCG5</accession>
<protein>
    <submittedName>
        <fullName evidence="5">Related to WD repeat-containing protein</fullName>
    </submittedName>
</protein>
<feature type="compositionally biased region" description="Low complexity" evidence="4">
    <location>
        <begin position="401"/>
        <end position="413"/>
    </location>
</feature>
<feature type="repeat" description="WD" evidence="3">
    <location>
        <begin position="93"/>
        <end position="129"/>
    </location>
</feature>
<evidence type="ECO:0000256" key="4">
    <source>
        <dbReference type="SAM" id="MobiDB-lite"/>
    </source>
</evidence>
<dbReference type="InterPro" id="IPR015943">
    <property type="entry name" value="WD40/YVTN_repeat-like_dom_sf"/>
</dbReference>
<dbReference type="InterPro" id="IPR036322">
    <property type="entry name" value="WD40_repeat_dom_sf"/>
</dbReference>
<sequence>MKDSLISKLYARELSPGLGRTSRSYRPLYSSRNLIDELDITHELGGHSGCVNALAWSKGGDLLASGSDDQHLNIHRYQPNDDSRQFQLSATVATGHTQNIFSVKFMPHSNDSVVITAAGDGEVRVFDINHMGQATEASRASRMASEGRRRGRDSLYNGVRYLTDGNTNCRVYRSHGDRVKRIVTESSPHLFLTCSEDGEVRQWDMRQPSSAYPRPRGGRFTTQEVSLPPPLISYKRYGLDLNTISCSASQPHYIALGGSHLHAFLHDRRMTGRDLLKEAGRPLSPIDQMSPEEQDLLSQATQCVRKFAPKGQQKMKRSENGHITALKISDARPDEMIVSWSGDHIYSFDLVRDNPAKKDETVAVDQRRKRKRQANGSEGARTRQDALRIRYQNGQSEDIPLSSNASEQQSLSSRQRDAQRTAKVVIKIRASMFGSDESASDPTARFTTCIGQAASILSDMDQLMRDWGYPLDPDPEQVYVQQTLRRNRESCRRFVQAAGTLSRVLGGRIQTPSPSGTSPMMAQFAEIETRNSDLELTDKERFGYDFIKAILLWLESGIGRLIEGFTRPEQCTTKSGLRLPIPEADATVEAIDEYLIPYLHSLATEEPIVNLDINQFEVDANQVIFTEQEAVQAFSAAVKIPFADLSAGIVEAEGGGYITTQDRQTAQRFWARKVARGVLFRVAGGLSHGFVDRAFGGSGRETQTGEERLGLLGEQEEDEEEEQMSGVEIVDADGRVVDGANAEDIASLAQAVADDEDEDDDDEVDEVDDLDDEHDDEIHMDDDNDDDDDDEDDDNQSDDSSSPSEEDGVPNIGRGPRSIYGSAFSRRNLRSHVEASTPCSAPTRQYRGHCNVRTVKDVNYFGPDDEYVVSGSDDGNFFIWDRKTSELVNVLEGDGEVVNVIQGHPYECMLAVSGIDHTIKIFGADARARERARLGQGTEAHDPESFSSIAWPMRIGRRTVRRRTSGSEPTVTAEEQAAMDVDEDDGEDYVAPNGLSSRRRMHDSYRIMQANNVERESGSEEAYISRALFAQLSLRIREQRLANGLPVVGPLDGNVNETRVVLQDDCRVQ</sequence>
<feature type="region of interest" description="Disordered" evidence="4">
    <location>
        <begin position="693"/>
        <end position="731"/>
    </location>
</feature>
<evidence type="ECO:0000313" key="6">
    <source>
        <dbReference type="Proteomes" id="UP000225277"/>
    </source>
</evidence>
<dbReference type="PROSITE" id="PS50294">
    <property type="entry name" value="WD_REPEATS_REGION"/>
    <property type="match status" value="2"/>
</dbReference>
<feature type="repeat" description="WD" evidence="3">
    <location>
        <begin position="861"/>
        <end position="890"/>
    </location>
</feature>
<dbReference type="PANTHER" id="PTHR15574:SF40">
    <property type="entry name" value="WD AND TETRATRICOPEPTIDE REPEATS PROTEIN 1"/>
    <property type="match status" value="1"/>
</dbReference>
<evidence type="ECO:0000256" key="3">
    <source>
        <dbReference type="PROSITE-ProRule" id="PRU00221"/>
    </source>
</evidence>
<dbReference type="InterPro" id="IPR045151">
    <property type="entry name" value="DCAF8"/>
</dbReference>
<dbReference type="EMBL" id="FJUY01000014">
    <property type="protein sequence ID" value="CZT22682.1"/>
    <property type="molecule type" value="Genomic_DNA"/>
</dbReference>
<reference evidence="5 6" key="1">
    <citation type="submission" date="2016-03" db="EMBL/GenBank/DDBJ databases">
        <authorList>
            <person name="Ploux O."/>
        </authorList>
    </citation>
    <scope>NUCLEOTIDE SEQUENCE [LARGE SCALE GENOMIC DNA]</scope>
    <source>
        <strain evidence="5 6">URUG2</strain>
    </source>
</reference>
<dbReference type="PANTHER" id="PTHR15574">
    <property type="entry name" value="WD REPEAT DOMAIN-CONTAINING FAMILY"/>
    <property type="match status" value="1"/>
</dbReference>
<dbReference type="Gene3D" id="2.130.10.10">
    <property type="entry name" value="YVTN repeat-like/Quinoprotein amine dehydrogenase"/>
    <property type="match status" value="3"/>
</dbReference>
<dbReference type="PROSITE" id="PS50082">
    <property type="entry name" value="WD_REPEATS_2"/>
    <property type="match status" value="4"/>
</dbReference>
<dbReference type="Pfam" id="PF00400">
    <property type="entry name" value="WD40"/>
    <property type="match status" value="4"/>
</dbReference>
<proteinExistence type="predicted"/>
<keyword evidence="6" id="KW-1185">Reference proteome</keyword>
<dbReference type="Proteomes" id="UP000225277">
    <property type="component" value="Unassembled WGS sequence"/>
</dbReference>
<dbReference type="GO" id="GO:0080008">
    <property type="term" value="C:Cul4-RING E3 ubiquitin ligase complex"/>
    <property type="evidence" value="ECO:0007669"/>
    <property type="project" value="TreeGrafter"/>
</dbReference>
<feature type="region of interest" description="Disordered" evidence="4">
    <location>
        <begin position="359"/>
        <end position="418"/>
    </location>
</feature>
<dbReference type="OrthoDB" id="4869960at2759"/>
<dbReference type="SUPFAM" id="SSF50978">
    <property type="entry name" value="WD40 repeat-like"/>
    <property type="match status" value="1"/>
</dbReference>
<feature type="repeat" description="WD" evidence="3">
    <location>
        <begin position="44"/>
        <end position="74"/>
    </location>
</feature>
<dbReference type="SMART" id="SM00320">
    <property type="entry name" value="WD40"/>
    <property type="match status" value="6"/>
</dbReference>